<dbReference type="PANTHER" id="PTHR38011:SF11">
    <property type="entry name" value="2,5-DIAMINO-6-RIBOSYLAMINO-4(3H)-PYRIMIDINONE 5'-PHOSPHATE REDUCTASE"/>
    <property type="match status" value="1"/>
</dbReference>
<dbReference type="Gene3D" id="3.40.430.10">
    <property type="entry name" value="Dihydrofolate Reductase, subunit A"/>
    <property type="match status" value="1"/>
</dbReference>
<dbReference type="InterPro" id="IPR050765">
    <property type="entry name" value="Riboflavin_Biosynth_HTPR"/>
</dbReference>
<dbReference type="EMBL" id="LZDD01000001">
    <property type="protein sequence ID" value="OJF72504.1"/>
    <property type="molecule type" value="Genomic_DNA"/>
</dbReference>
<comment type="caution">
    <text evidence="2">The sequence shown here is derived from an EMBL/GenBank/DDBJ whole genome shotgun (WGS) entry which is preliminary data.</text>
</comment>
<dbReference type="GO" id="GO:0009231">
    <property type="term" value="P:riboflavin biosynthetic process"/>
    <property type="evidence" value="ECO:0007669"/>
    <property type="project" value="InterPro"/>
</dbReference>
<accession>A0A1L8MP03</accession>
<sequence>MRKVVVNIAMSLDGYIAREDGSYDWIEGHGIDAFDSAKQFDNPAFFASCDTVIMGRKSLDDCPLELIEGYQEKKFYVATRQELISPYTNVFFTKEIVSTLKQLKAEEGGPIWIFGGAGLVHTLIESDLIDHYIIGIIPTILGKGRPLFTANSQEHKLQLIESTVTDGIAMLRYDRRK</sequence>
<keyword evidence="3" id="KW-1185">Reference proteome</keyword>
<proteinExistence type="predicted"/>
<dbReference type="Proteomes" id="UP000182015">
    <property type="component" value="Unassembled WGS sequence"/>
</dbReference>
<dbReference type="Pfam" id="PF01872">
    <property type="entry name" value="RibD_C"/>
    <property type="match status" value="1"/>
</dbReference>
<dbReference type="GO" id="GO:0008703">
    <property type="term" value="F:5-amino-6-(5-phosphoribosylamino)uracil reductase activity"/>
    <property type="evidence" value="ECO:0007669"/>
    <property type="project" value="InterPro"/>
</dbReference>
<evidence type="ECO:0000313" key="2">
    <source>
        <dbReference type="EMBL" id="OJF72504.1"/>
    </source>
</evidence>
<keyword evidence="2" id="KW-0378">Hydrolase</keyword>
<dbReference type="SUPFAM" id="SSF53597">
    <property type="entry name" value="Dihydrofolate reductase-like"/>
    <property type="match status" value="1"/>
</dbReference>
<dbReference type="InterPro" id="IPR024072">
    <property type="entry name" value="DHFR-like_dom_sf"/>
</dbReference>
<feature type="domain" description="Bacterial bifunctional deaminase-reductase C-terminal" evidence="1">
    <location>
        <begin position="2"/>
        <end position="165"/>
    </location>
</feature>
<dbReference type="GO" id="GO:0016787">
    <property type="term" value="F:hydrolase activity"/>
    <property type="evidence" value="ECO:0007669"/>
    <property type="project" value="UniProtKB-KW"/>
</dbReference>
<dbReference type="AlphaFoldDB" id="A0A1L8MP03"/>
<dbReference type="OrthoDB" id="195113at2"/>
<protein>
    <submittedName>
        <fullName evidence="2">Diadenosine tetraphosphate hydrolase</fullName>
    </submittedName>
</protein>
<dbReference type="RefSeq" id="WP_071793177.1">
    <property type="nucleotide sequence ID" value="NZ_LZDD01000001.1"/>
</dbReference>
<reference evidence="3" key="1">
    <citation type="submission" date="2016-06" db="EMBL/GenBank/DDBJ databases">
        <authorList>
            <person name="de Vries S.P.W."/>
            <person name="Hadjirin N.F."/>
            <person name="Lay E.M."/>
            <person name="Zadoks R.N."/>
            <person name="Peacock S.J."/>
            <person name="Parkhill J."/>
            <person name="Grant A.J."/>
            <person name="Mcdougall S."/>
            <person name="Holmes M.A."/>
        </authorList>
    </citation>
    <scope>NUCLEOTIDE SEQUENCE [LARGE SCALE GENOMIC DNA]</scope>
    <source>
        <strain evidence="3">NZ1587</strain>
    </source>
</reference>
<evidence type="ECO:0000313" key="3">
    <source>
        <dbReference type="Proteomes" id="UP000182015"/>
    </source>
</evidence>
<dbReference type="STRING" id="1856638.A9Q68_02870"/>
<dbReference type="InterPro" id="IPR002734">
    <property type="entry name" value="RibDG_C"/>
</dbReference>
<organism evidence="2 3">
    <name type="scientific">Streptococcus bovimastitidis</name>
    <dbReference type="NCBI Taxonomy" id="1856638"/>
    <lineage>
        <taxon>Bacteria</taxon>
        <taxon>Bacillati</taxon>
        <taxon>Bacillota</taxon>
        <taxon>Bacilli</taxon>
        <taxon>Lactobacillales</taxon>
        <taxon>Streptococcaceae</taxon>
        <taxon>Streptococcus</taxon>
    </lineage>
</organism>
<evidence type="ECO:0000259" key="1">
    <source>
        <dbReference type="Pfam" id="PF01872"/>
    </source>
</evidence>
<gene>
    <name evidence="2" type="ORF">A9Q68_02870</name>
</gene>
<dbReference type="PANTHER" id="PTHR38011">
    <property type="entry name" value="DIHYDROFOLATE REDUCTASE FAMILY PROTEIN (AFU_ORTHOLOGUE AFUA_8G06820)"/>
    <property type="match status" value="1"/>
</dbReference>
<name>A0A1L8MP03_9STRE</name>